<gene>
    <name evidence="2" type="ORF">B0T25DRAFT_573429</name>
</gene>
<dbReference type="InterPro" id="IPR010730">
    <property type="entry name" value="HET"/>
</dbReference>
<dbReference type="Proteomes" id="UP001275084">
    <property type="component" value="Unassembled WGS sequence"/>
</dbReference>
<dbReference type="Pfam" id="PF06985">
    <property type="entry name" value="HET"/>
    <property type="match status" value="1"/>
</dbReference>
<name>A0AAJ0H9Y3_9PEZI</name>
<protein>
    <recommendedName>
        <fullName evidence="1">Heterokaryon incompatibility domain-containing protein</fullName>
    </recommendedName>
</protein>
<dbReference type="InterPro" id="IPR052895">
    <property type="entry name" value="HetReg/Transcr_Mod"/>
</dbReference>
<accession>A0AAJ0H9Y3</accession>
<evidence type="ECO:0000259" key="1">
    <source>
        <dbReference type="Pfam" id="PF06985"/>
    </source>
</evidence>
<sequence length="93" mass="10569">MSLYPSEKTWRYNTGDDAIRCGLEVVSLDALPSYEALSYVWGDGVNLKRILVEGNDFGSQSTIAKNDGQSRRIWADAVCINQDDLREKERQIR</sequence>
<dbReference type="AlphaFoldDB" id="A0AAJ0H9Y3"/>
<comment type="caution">
    <text evidence="2">The sequence shown here is derived from an EMBL/GenBank/DDBJ whole genome shotgun (WGS) entry which is preliminary data.</text>
</comment>
<feature type="domain" description="Heterokaryon incompatibility" evidence="1">
    <location>
        <begin position="34"/>
        <end position="92"/>
    </location>
</feature>
<organism evidence="2 3">
    <name type="scientific">Lasiosphaeria hispida</name>
    <dbReference type="NCBI Taxonomy" id="260671"/>
    <lineage>
        <taxon>Eukaryota</taxon>
        <taxon>Fungi</taxon>
        <taxon>Dikarya</taxon>
        <taxon>Ascomycota</taxon>
        <taxon>Pezizomycotina</taxon>
        <taxon>Sordariomycetes</taxon>
        <taxon>Sordariomycetidae</taxon>
        <taxon>Sordariales</taxon>
        <taxon>Lasiosphaeriaceae</taxon>
        <taxon>Lasiosphaeria</taxon>
    </lineage>
</organism>
<dbReference type="EMBL" id="JAUIQD010000007">
    <property type="protein sequence ID" value="KAK3344495.1"/>
    <property type="molecule type" value="Genomic_DNA"/>
</dbReference>
<evidence type="ECO:0000313" key="2">
    <source>
        <dbReference type="EMBL" id="KAK3344495.1"/>
    </source>
</evidence>
<reference evidence="2" key="2">
    <citation type="submission" date="2023-06" db="EMBL/GenBank/DDBJ databases">
        <authorList>
            <consortium name="Lawrence Berkeley National Laboratory"/>
            <person name="Haridas S."/>
            <person name="Hensen N."/>
            <person name="Bonometti L."/>
            <person name="Westerberg I."/>
            <person name="Brannstrom I.O."/>
            <person name="Guillou S."/>
            <person name="Cros-Aarteil S."/>
            <person name="Calhoun S."/>
            <person name="Kuo A."/>
            <person name="Mondo S."/>
            <person name="Pangilinan J."/>
            <person name="Riley R."/>
            <person name="Labutti K."/>
            <person name="Andreopoulos B."/>
            <person name="Lipzen A."/>
            <person name="Chen C."/>
            <person name="Yanf M."/>
            <person name="Daum C."/>
            <person name="Ng V."/>
            <person name="Clum A."/>
            <person name="Steindorff A."/>
            <person name="Ohm R."/>
            <person name="Martin F."/>
            <person name="Silar P."/>
            <person name="Natvig D."/>
            <person name="Lalanne C."/>
            <person name="Gautier V."/>
            <person name="Ament-Velasquez S.L."/>
            <person name="Kruys A."/>
            <person name="Hutchinson M.I."/>
            <person name="Powell A.J."/>
            <person name="Barry K."/>
            <person name="Miller A.N."/>
            <person name="Grigoriev I.V."/>
            <person name="Debuchy R."/>
            <person name="Gladieux P."/>
            <person name="Thoren M.H."/>
            <person name="Johannesson H."/>
        </authorList>
    </citation>
    <scope>NUCLEOTIDE SEQUENCE</scope>
    <source>
        <strain evidence="2">CBS 955.72</strain>
    </source>
</reference>
<dbReference type="PANTHER" id="PTHR24148:SF73">
    <property type="entry name" value="HET DOMAIN PROTEIN (AFU_ORTHOLOGUE AFUA_8G01020)"/>
    <property type="match status" value="1"/>
</dbReference>
<keyword evidence="3" id="KW-1185">Reference proteome</keyword>
<dbReference type="PANTHER" id="PTHR24148">
    <property type="entry name" value="ANKYRIN REPEAT DOMAIN-CONTAINING PROTEIN 39 HOMOLOG-RELATED"/>
    <property type="match status" value="1"/>
</dbReference>
<proteinExistence type="predicted"/>
<evidence type="ECO:0000313" key="3">
    <source>
        <dbReference type="Proteomes" id="UP001275084"/>
    </source>
</evidence>
<reference evidence="2" key="1">
    <citation type="journal article" date="2023" name="Mol. Phylogenet. Evol.">
        <title>Genome-scale phylogeny and comparative genomics of the fungal order Sordariales.</title>
        <authorList>
            <person name="Hensen N."/>
            <person name="Bonometti L."/>
            <person name="Westerberg I."/>
            <person name="Brannstrom I.O."/>
            <person name="Guillou S."/>
            <person name="Cros-Aarteil S."/>
            <person name="Calhoun S."/>
            <person name="Haridas S."/>
            <person name="Kuo A."/>
            <person name="Mondo S."/>
            <person name="Pangilinan J."/>
            <person name="Riley R."/>
            <person name="LaButti K."/>
            <person name="Andreopoulos B."/>
            <person name="Lipzen A."/>
            <person name="Chen C."/>
            <person name="Yan M."/>
            <person name="Daum C."/>
            <person name="Ng V."/>
            <person name="Clum A."/>
            <person name="Steindorff A."/>
            <person name="Ohm R.A."/>
            <person name="Martin F."/>
            <person name="Silar P."/>
            <person name="Natvig D.O."/>
            <person name="Lalanne C."/>
            <person name="Gautier V."/>
            <person name="Ament-Velasquez S.L."/>
            <person name="Kruys A."/>
            <person name="Hutchinson M.I."/>
            <person name="Powell A.J."/>
            <person name="Barry K."/>
            <person name="Miller A.N."/>
            <person name="Grigoriev I.V."/>
            <person name="Debuchy R."/>
            <person name="Gladieux P."/>
            <person name="Hiltunen Thoren M."/>
            <person name="Johannesson H."/>
        </authorList>
    </citation>
    <scope>NUCLEOTIDE SEQUENCE</scope>
    <source>
        <strain evidence="2">CBS 955.72</strain>
    </source>
</reference>